<dbReference type="AlphaFoldDB" id="A0A8D8FM98"/>
<dbReference type="EMBL" id="HBUE01076390">
    <property type="protein sequence ID" value="CAG6475274.1"/>
    <property type="molecule type" value="Transcribed_RNA"/>
</dbReference>
<evidence type="ECO:0000313" key="1">
    <source>
        <dbReference type="EMBL" id="CAG6475274.1"/>
    </source>
</evidence>
<organism evidence="1">
    <name type="scientific">Culex pipiens</name>
    <name type="common">House mosquito</name>
    <dbReference type="NCBI Taxonomy" id="7175"/>
    <lineage>
        <taxon>Eukaryota</taxon>
        <taxon>Metazoa</taxon>
        <taxon>Ecdysozoa</taxon>
        <taxon>Arthropoda</taxon>
        <taxon>Hexapoda</taxon>
        <taxon>Insecta</taxon>
        <taxon>Pterygota</taxon>
        <taxon>Neoptera</taxon>
        <taxon>Endopterygota</taxon>
        <taxon>Diptera</taxon>
        <taxon>Nematocera</taxon>
        <taxon>Culicoidea</taxon>
        <taxon>Culicidae</taxon>
        <taxon>Culicinae</taxon>
        <taxon>Culicini</taxon>
        <taxon>Culex</taxon>
        <taxon>Culex</taxon>
    </lineage>
</organism>
<name>A0A8D8FM98_CULPI</name>
<protein>
    <submittedName>
        <fullName evidence="1">(northern house mosquito) hypothetical protein</fullName>
    </submittedName>
</protein>
<reference evidence="1" key="1">
    <citation type="submission" date="2021-05" db="EMBL/GenBank/DDBJ databases">
        <authorList>
            <person name="Alioto T."/>
            <person name="Alioto T."/>
            <person name="Gomez Garrido J."/>
        </authorList>
    </citation>
    <scope>NUCLEOTIDE SEQUENCE</scope>
</reference>
<accession>A0A8D8FM98</accession>
<sequence>MIACSRLPSAIQPMNKTLRLFRRFQFNVDRYCEEPVSVRVCLSRTTYLNTAGTEERTSVSLQGKTPLSKVDDHRYFRFHAMTGCLRSFLHLHDFNTFSPQSRQLCCFPSAFRRVSLVNKHITAPACCERASELATLQPLSSHTLLVKPEQSKTFRLVLVKAPRQKSDQIACKTDPDPAKLRHKTCGY</sequence>
<proteinExistence type="predicted"/>